<dbReference type="CTD" id="20201146"/>
<evidence type="ECO:0000313" key="4">
    <source>
        <dbReference type="EnsemblMetazoa" id="HelroP165651"/>
    </source>
</evidence>
<keyword evidence="5" id="KW-1185">Reference proteome</keyword>
<name>T1EX46_HELRO</name>
<dbReference type="InterPro" id="IPR050863">
    <property type="entry name" value="CenT-Element_Derived"/>
</dbReference>
<dbReference type="GO" id="GO:0005634">
    <property type="term" value="C:nucleus"/>
    <property type="evidence" value="ECO:0000318"/>
    <property type="project" value="GO_Central"/>
</dbReference>
<gene>
    <name evidence="4" type="primary">20201146</name>
    <name evidence="3" type="ORF">HELRODRAFT_165651</name>
</gene>
<feature type="domain" description="DDE-1" evidence="2">
    <location>
        <begin position="122"/>
        <end position="221"/>
    </location>
</feature>
<evidence type="ECO:0000313" key="3">
    <source>
        <dbReference type="EMBL" id="ESN91598.1"/>
    </source>
</evidence>
<reference evidence="3 5" key="2">
    <citation type="journal article" date="2013" name="Nature">
        <title>Insights into bilaterian evolution from three spiralian genomes.</title>
        <authorList>
            <person name="Simakov O."/>
            <person name="Marletaz F."/>
            <person name="Cho S.J."/>
            <person name="Edsinger-Gonzales E."/>
            <person name="Havlak P."/>
            <person name="Hellsten U."/>
            <person name="Kuo D.H."/>
            <person name="Larsson T."/>
            <person name="Lv J."/>
            <person name="Arendt D."/>
            <person name="Savage R."/>
            <person name="Osoegawa K."/>
            <person name="de Jong P."/>
            <person name="Grimwood J."/>
            <person name="Chapman J.A."/>
            <person name="Shapiro H."/>
            <person name="Aerts A."/>
            <person name="Otillar R.P."/>
            <person name="Terry A.Y."/>
            <person name="Boore J.L."/>
            <person name="Grigoriev I.V."/>
            <person name="Lindberg D.R."/>
            <person name="Seaver E.C."/>
            <person name="Weisblat D.A."/>
            <person name="Putnam N.H."/>
            <person name="Rokhsar D.S."/>
        </authorList>
    </citation>
    <scope>NUCLEOTIDE SEQUENCE</scope>
</reference>
<dbReference type="EMBL" id="AMQM01002132">
    <property type="status" value="NOT_ANNOTATED_CDS"/>
    <property type="molecule type" value="Genomic_DNA"/>
</dbReference>
<dbReference type="Proteomes" id="UP000015101">
    <property type="component" value="Unassembled WGS sequence"/>
</dbReference>
<feature type="region of interest" description="Disordered" evidence="1">
    <location>
        <begin position="261"/>
        <end position="295"/>
    </location>
</feature>
<evidence type="ECO:0000256" key="1">
    <source>
        <dbReference type="SAM" id="MobiDB-lite"/>
    </source>
</evidence>
<dbReference type="PANTHER" id="PTHR19303:SF73">
    <property type="entry name" value="PROTEIN PDC2"/>
    <property type="match status" value="1"/>
</dbReference>
<dbReference type="InterPro" id="IPR004875">
    <property type="entry name" value="DDE_SF_endonuclease_dom"/>
</dbReference>
<reference evidence="4" key="3">
    <citation type="submission" date="2015-06" db="UniProtKB">
        <authorList>
            <consortium name="EnsemblMetazoa"/>
        </authorList>
    </citation>
    <scope>IDENTIFICATION</scope>
</reference>
<dbReference type="OrthoDB" id="10064161at2759"/>
<dbReference type="PANTHER" id="PTHR19303">
    <property type="entry name" value="TRANSPOSON"/>
    <property type="match status" value="1"/>
</dbReference>
<dbReference type="AlphaFoldDB" id="T1EX46"/>
<dbReference type="RefSeq" id="XP_009030429.1">
    <property type="nucleotide sequence ID" value="XM_009032181.1"/>
</dbReference>
<dbReference type="HOGENOM" id="CLU_790579_0_0_1"/>
<dbReference type="GO" id="GO:0003677">
    <property type="term" value="F:DNA binding"/>
    <property type="evidence" value="ECO:0000318"/>
    <property type="project" value="GO_Central"/>
</dbReference>
<evidence type="ECO:0000259" key="2">
    <source>
        <dbReference type="Pfam" id="PF03184"/>
    </source>
</evidence>
<dbReference type="eggNOG" id="KOG3105">
    <property type="taxonomic scope" value="Eukaryota"/>
</dbReference>
<dbReference type="InterPro" id="IPR009057">
    <property type="entry name" value="Homeodomain-like_sf"/>
</dbReference>
<dbReference type="SUPFAM" id="SSF46689">
    <property type="entry name" value="Homeodomain-like"/>
    <property type="match status" value="1"/>
</dbReference>
<proteinExistence type="predicted"/>
<dbReference type="OMA" id="RVENFAP"/>
<dbReference type="KEGG" id="hro:HELRODRAFT_165651"/>
<evidence type="ECO:0000313" key="5">
    <source>
        <dbReference type="Proteomes" id="UP000015101"/>
    </source>
</evidence>
<reference evidence="5" key="1">
    <citation type="submission" date="2012-12" db="EMBL/GenBank/DDBJ databases">
        <authorList>
            <person name="Hellsten U."/>
            <person name="Grimwood J."/>
            <person name="Chapman J.A."/>
            <person name="Shapiro H."/>
            <person name="Aerts A."/>
            <person name="Otillar R.P."/>
            <person name="Terry A.Y."/>
            <person name="Boore J.L."/>
            <person name="Simakov O."/>
            <person name="Marletaz F."/>
            <person name="Cho S.-J."/>
            <person name="Edsinger-Gonzales E."/>
            <person name="Havlak P."/>
            <person name="Kuo D.-H."/>
            <person name="Larsson T."/>
            <person name="Lv J."/>
            <person name="Arendt D."/>
            <person name="Savage R."/>
            <person name="Osoegawa K."/>
            <person name="de Jong P."/>
            <person name="Lindberg D.R."/>
            <person name="Seaver E.C."/>
            <person name="Weisblat D.A."/>
            <person name="Putnam N.H."/>
            <person name="Grigoriev I.V."/>
            <person name="Rokhsar D.S."/>
        </authorList>
    </citation>
    <scope>NUCLEOTIDE SEQUENCE</scope>
</reference>
<dbReference type="InParanoid" id="T1EX46"/>
<dbReference type="GeneID" id="20201146"/>
<protein>
    <recommendedName>
        <fullName evidence="2">DDE-1 domain-containing protein</fullName>
    </recommendedName>
</protein>
<dbReference type="EnsemblMetazoa" id="HelroT165651">
    <property type="protein sequence ID" value="HelroP165651"/>
    <property type="gene ID" value="HelroG165651"/>
</dbReference>
<dbReference type="EMBL" id="KB097700">
    <property type="protein sequence ID" value="ESN91598.1"/>
    <property type="molecule type" value="Genomic_DNA"/>
</dbReference>
<accession>T1EX46</accession>
<organism evidence="4 5">
    <name type="scientific">Helobdella robusta</name>
    <name type="common">Californian leech</name>
    <dbReference type="NCBI Taxonomy" id="6412"/>
    <lineage>
        <taxon>Eukaryota</taxon>
        <taxon>Metazoa</taxon>
        <taxon>Spiralia</taxon>
        <taxon>Lophotrochozoa</taxon>
        <taxon>Annelida</taxon>
        <taxon>Clitellata</taxon>
        <taxon>Hirudinea</taxon>
        <taxon>Rhynchobdellida</taxon>
        <taxon>Glossiphoniidae</taxon>
        <taxon>Helobdella</taxon>
    </lineage>
</organism>
<sequence length="351" mass="39899">MESTLRKKFLNLEEKMLVVKKLNDGVSIRKIAEEFRCGKTQIANIRENKESVKRQWEAGVPNETGLYYRSLPQRSLVLKSDKRKGIKTAKERITVLLACSQTGEKLPPLVIGYAENPRCFKGRKILLFVDNCSAHPEISMSNVIVKYLPPKTTSCLQPLDAGIISQIKAIYRKKLLRHVLTDMEEADTARELAKFVNLLNAINWLDVAWRNVNPTSITKCFNKCGFGIGENIDTDVQLIETDPSITSLLGSVTWENFVTMDNNDDSTHSPQSSENHEQFKVQDDEEEKEAPVQEVSTKMALQCARKLISYSIHMGNRELLQFSENIENVLEIELLKTKCFGKQTTMNDFLP</sequence>
<dbReference type="Pfam" id="PF03184">
    <property type="entry name" value="DDE_1"/>
    <property type="match status" value="1"/>
</dbReference>